<dbReference type="RefSeq" id="WP_138448661.1">
    <property type="nucleotide sequence ID" value="NZ_VBUT01000006.1"/>
</dbReference>
<accession>A0A5R8NPA3</accession>
<organism evidence="1 2">
    <name type="scientific">Nocardia cyriacigeorgica</name>
    <dbReference type="NCBI Taxonomy" id="135487"/>
    <lineage>
        <taxon>Bacteria</taxon>
        <taxon>Bacillati</taxon>
        <taxon>Actinomycetota</taxon>
        <taxon>Actinomycetes</taxon>
        <taxon>Mycobacteriales</taxon>
        <taxon>Nocardiaceae</taxon>
        <taxon>Nocardia</taxon>
    </lineage>
</organism>
<protein>
    <submittedName>
        <fullName evidence="1">Uncharacterized protein</fullName>
    </submittedName>
</protein>
<comment type="caution">
    <text evidence="1">The sequence shown here is derived from an EMBL/GenBank/DDBJ whole genome shotgun (WGS) entry which is preliminary data.</text>
</comment>
<gene>
    <name evidence="1" type="ORF">FEK34_16185</name>
</gene>
<dbReference type="EMBL" id="VBUT01000006">
    <property type="protein sequence ID" value="TLF76477.1"/>
    <property type="molecule type" value="Genomic_DNA"/>
</dbReference>
<evidence type="ECO:0000313" key="2">
    <source>
        <dbReference type="Proteomes" id="UP000306378"/>
    </source>
</evidence>
<proteinExistence type="predicted"/>
<reference evidence="1 2" key="1">
    <citation type="submission" date="2019-05" db="EMBL/GenBank/DDBJ databases">
        <title>Genomes sequences of two Nocardia cyriacigeorgica environmental isolates, type strains Nocardia asteroides ATCC 19247 and Nocardia cyriacigeorgica DSM 44484.</title>
        <authorList>
            <person name="Vautrin F."/>
            <person name="Bergeron E."/>
            <person name="Dubost A."/>
            <person name="Abrouk D."/>
            <person name="Rodriguez Nava V."/>
            <person name="Pujic P."/>
        </authorList>
    </citation>
    <scope>NUCLEOTIDE SEQUENCE [LARGE SCALE GENOMIC DNA]</scope>
    <source>
        <strain evidence="1 2">EML 446</strain>
    </source>
</reference>
<sequence length="87" mass="9013">MLDLLIAYAVGPEKRAGIQVGELSGRALETVANLVGDVVVAELGDDPTIGLLIREARSGTAPSEATRTAARAVLGTPARTDLSFRNP</sequence>
<dbReference type="AlphaFoldDB" id="A0A5R8NPA3"/>
<name>A0A5R8NPA3_9NOCA</name>
<evidence type="ECO:0000313" key="1">
    <source>
        <dbReference type="EMBL" id="TLF76477.1"/>
    </source>
</evidence>
<dbReference type="Proteomes" id="UP000306378">
    <property type="component" value="Unassembled WGS sequence"/>
</dbReference>